<dbReference type="AlphaFoldDB" id="A0A265DXK3"/>
<dbReference type="EMBL" id="NPEY01000007">
    <property type="protein sequence ID" value="OZT74084.1"/>
    <property type="molecule type" value="Genomic_DNA"/>
</dbReference>
<protein>
    <recommendedName>
        <fullName evidence="3">tRNA threonylcarbamoyladenosine biosynthesis protein TsaE</fullName>
    </recommendedName>
    <alternativeName>
        <fullName evidence="10">t(6)A37 threonylcarbamoyladenosine biosynthesis protein TsaE</fullName>
    </alternativeName>
</protein>
<dbReference type="OrthoDB" id="9800307at2"/>
<evidence type="ECO:0000256" key="2">
    <source>
        <dbReference type="ARBA" id="ARBA00007599"/>
    </source>
</evidence>
<reference evidence="12 14" key="2">
    <citation type="submission" date="2017-07" db="EMBL/GenBank/DDBJ databases">
        <title>Shotgun whole genome sequences of three halophilic bacterial isolates.</title>
        <authorList>
            <person name="Pozzo T."/>
            <person name="Higdon S.M."/>
            <person name="Quillaguaman J."/>
        </authorList>
    </citation>
    <scope>NUCLEOTIDE SEQUENCE [LARGE SCALE GENOMIC DNA]</scope>
    <source>
        <strain evidence="12 14">LC1</strain>
    </source>
</reference>
<evidence type="ECO:0000313" key="14">
    <source>
        <dbReference type="Proteomes" id="UP000216538"/>
    </source>
</evidence>
<dbReference type="InterPro" id="IPR027417">
    <property type="entry name" value="P-loop_NTPase"/>
</dbReference>
<evidence type="ECO:0000256" key="5">
    <source>
        <dbReference type="ARBA" id="ARBA00022694"/>
    </source>
</evidence>
<dbReference type="EMBL" id="JH393260">
    <property type="protein sequence ID" value="EHJ91273.1"/>
    <property type="molecule type" value="Genomic_DNA"/>
</dbReference>
<evidence type="ECO:0000313" key="13">
    <source>
        <dbReference type="Proteomes" id="UP000005756"/>
    </source>
</evidence>
<dbReference type="GO" id="GO:0005737">
    <property type="term" value="C:cytoplasm"/>
    <property type="evidence" value="ECO:0007669"/>
    <property type="project" value="UniProtKB-SubCell"/>
</dbReference>
<organism evidence="11 13">
    <name type="scientific">Vreelandella boliviensis LC1</name>
    <dbReference type="NCBI Taxonomy" id="1072583"/>
    <lineage>
        <taxon>Bacteria</taxon>
        <taxon>Pseudomonadati</taxon>
        <taxon>Pseudomonadota</taxon>
        <taxon>Gammaproteobacteria</taxon>
        <taxon>Oceanospirillales</taxon>
        <taxon>Halomonadaceae</taxon>
        <taxon>Vreelandella</taxon>
    </lineage>
</organism>
<keyword evidence="6" id="KW-0479">Metal-binding</keyword>
<dbReference type="STRING" id="1072583.KUC_3716"/>
<keyword evidence="4" id="KW-0963">Cytoplasm</keyword>
<evidence type="ECO:0000256" key="6">
    <source>
        <dbReference type="ARBA" id="ARBA00022723"/>
    </source>
</evidence>
<keyword evidence="9" id="KW-0460">Magnesium</keyword>
<keyword evidence="8 11" id="KW-0067">ATP-binding</keyword>
<evidence type="ECO:0000313" key="12">
    <source>
        <dbReference type="EMBL" id="OZT74084.1"/>
    </source>
</evidence>
<dbReference type="InterPro" id="IPR003442">
    <property type="entry name" value="T6A_TsaE"/>
</dbReference>
<dbReference type="PANTHER" id="PTHR33540">
    <property type="entry name" value="TRNA THREONYLCARBAMOYLADENOSINE BIOSYNTHESIS PROTEIN TSAE"/>
    <property type="match status" value="1"/>
</dbReference>
<accession>A0A265DXK3</accession>
<evidence type="ECO:0000256" key="10">
    <source>
        <dbReference type="ARBA" id="ARBA00032441"/>
    </source>
</evidence>
<dbReference type="Proteomes" id="UP000216538">
    <property type="component" value="Unassembled WGS sequence"/>
</dbReference>
<gene>
    <name evidence="12" type="ORF">CE457_11530</name>
    <name evidence="11" type="ORF">KUC_3716</name>
</gene>
<evidence type="ECO:0000256" key="7">
    <source>
        <dbReference type="ARBA" id="ARBA00022741"/>
    </source>
</evidence>
<dbReference type="NCBIfam" id="TIGR00150">
    <property type="entry name" value="T6A_YjeE"/>
    <property type="match status" value="1"/>
</dbReference>
<proteinExistence type="inferred from homology"/>
<evidence type="ECO:0000256" key="9">
    <source>
        <dbReference type="ARBA" id="ARBA00022842"/>
    </source>
</evidence>
<dbReference type="GO" id="GO:0002949">
    <property type="term" value="P:tRNA threonylcarbamoyladenosine modification"/>
    <property type="evidence" value="ECO:0007669"/>
    <property type="project" value="InterPro"/>
</dbReference>
<dbReference type="Pfam" id="PF02367">
    <property type="entry name" value="TsaE"/>
    <property type="match status" value="1"/>
</dbReference>
<dbReference type="Gene3D" id="3.40.50.300">
    <property type="entry name" value="P-loop containing nucleotide triphosphate hydrolases"/>
    <property type="match status" value="1"/>
</dbReference>
<dbReference type="PANTHER" id="PTHR33540:SF2">
    <property type="entry name" value="TRNA THREONYLCARBAMOYLADENOSINE BIOSYNTHESIS PROTEIN TSAE"/>
    <property type="match status" value="1"/>
</dbReference>
<sequence length="177" mass="19342">MQVQLDNEEAQVAFGEALGKVLQGRGLVYLEGELGAGKTTLTRGILRAYGHQGAVKSPTYTLVEPYELGSQRIYHLDLYRLAEPEELEFIGGRDVLADDALSIVEWPSRGEGWLPAPDLRLILEVADAGRLVSLAAGSVQGERILALLQSKVSDDSKVIDVSKVRSDQLENGVIQWK</sequence>
<evidence type="ECO:0000313" key="11">
    <source>
        <dbReference type="EMBL" id="EHJ91273.1"/>
    </source>
</evidence>
<dbReference type="Proteomes" id="UP000005756">
    <property type="component" value="Unassembled WGS sequence"/>
</dbReference>
<keyword evidence="7" id="KW-0547">Nucleotide-binding</keyword>
<evidence type="ECO:0000256" key="3">
    <source>
        <dbReference type="ARBA" id="ARBA00019010"/>
    </source>
</evidence>
<keyword evidence="5" id="KW-0819">tRNA processing</keyword>
<evidence type="ECO:0000256" key="1">
    <source>
        <dbReference type="ARBA" id="ARBA00004496"/>
    </source>
</evidence>
<evidence type="ECO:0000256" key="4">
    <source>
        <dbReference type="ARBA" id="ARBA00022490"/>
    </source>
</evidence>
<keyword evidence="14" id="KW-1185">Reference proteome</keyword>
<dbReference type="GO" id="GO:0046872">
    <property type="term" value="F:metal ion binding"/>
    <property type="evidence" value="ECO:0007669"/>
    <property type="project" value="UniProtKB-KW"/>
</dbReference>
<name>A0A265DXK3_9GAMM</name>
<comment type="similarity">
    <text evidence="2">Belongs to the TsaE family.</text>
</comment>
<dbReference type="GO" id="GO:0005524">
    <property type="term" value="F:ATP binding"/>
    <property type="evidence" value="ECO:0007669"/>
    <property type="project" value="UniProtKB-KW"/>
</dbReference>
<evidence type="ECO:0000256" key="8">
    <source>
        <dbReference type="ARBA" id="ARBA00022840"/>
    </source>
</evidence>
<reference evidence="11 13" key="1">
    <citation type="submission" date="2011-10" db="EMBL/GenBank/DDBJ databases">
        <authorList>
            <person name="Quillaguamn J."/>
            <person name="Guzmn D."/>
            <person name="Balderrama-Subieta A."/>
            <person name="Cardona-Ortuo C."/>
            <person name="Guevara-Martnez M."/>
            <person name="Callisaya-Quispe N."/>
        </authorList>
    </citation>
    <scope>NUCLEOTIDE SEQUENCE [LARGE SCALE GENOMIC DNA]</scope>
    <source>
        <strain evidence="11 13">LC1</strain>
    </source>
</reference>
<comment type="subcellular location">
    <subcellularLocation>
        <location evidence="1">Cytoplasm</location>
    </subcellularLocation>
</comment>
<dbReference type="SUPFAM" id="SSF52540">
    <property type="entry name" value="P-loop containing nucleoside triphosphate hydrolases"/>
    <property type="match status" value="1"/>
</dbReference>
<dbReference type="RefSeq" id="WP_007114644.1">
    <property type="nucleotide sequence ID" value="NZ_JH393260.1"/>
</dbReference>